<proteinExistence type="predicted"/>
<dbReference type="EMBL" id="GGEC01009954">
    <property type="protein sequence ID" value="MBW90437.1"/>
    <property type="molecule type" value="Transcribed_RNA"/>
</dbReference>
<name>A0A2P2JAL0_RHIMU</name>
<sequence length="36" mass="4068">MKRTRPPSLSFILLNTNLSHIEDGFLPLNNALFLAL</sequence>
<reference evidence="1" key="1">
    <citation type="submission" date="2018-02" db="EMBL/GenBank/DDBJ databases">
        <title>Rhizophora mucronata_Transcriptome.</title>
        <authorList>
            <person name="Meera S.P."/>
            <person name="Sreeshan A."/>
            <person name="Augustine A."/>
        </authorList>
    </citation>
    <scope>NUCLEOTIDE SEQUENCE</scope>
    <source>
        <tissue evidence="1">Leaf</tissue>
    </source>
</reference>
<evidence type="ECO:0000313" key="1">
    <source>
        <dbReference type="EMBL" id="MBW90437.1"/>
    </source>
</evidence>
<organism evidence="1">
    <name type="scientific">Rhizophora mucronata</name>
    <name type="common">Asiatic mangrove</name>
    <dbReference type="NCBI Taxonomy" id="61149"/>
    <lineage>
        <taxon>Eukaryota</taxon>
        <taxon>Viridiplantae</taxon>
        <taxon>Streptophyta</taxon>
        <taxon>Embryophyta</taxon>
        <taxon>Tracheophyta</taxon>
        <taxon>Spermatophyta</taxon>
        <taxon>Magnoliopsida</taxon>
        <taxon>eudicotyledons</taxon>
        <taxon>Gunneridae</taxon>
        <taxon>Pentapetalae</taxon>
        <taxon>rosids</taxon>
        <taxon>fabids</taxon>
        <taxon>Malpighiales</taxon>
        <taxon>Rhizophoraceae</taxon>
        <taxon>Rhizophora</taxon>
    </lineage>
</organism>
<protein>
    <submittedName>
        <fullName evidence="1">Uncharacterized protein</fullName>
    </submittedName>
</protein>
<accession>A0A2P2JAL0</accession>
<dbReference type="AlphaFoldDB" id="A0A2P2JAL0"/>